<sequence>MAPRKSPTSDIEAIFPSSSISTTAESLVAEANEKQAFAGATSQLSRWTRWGTTFDSFRRRQPQDAPDQLNHTLRTRHLYMIALGGCIGAGLFVGSGGALASGGPASLLLGFLTVGLLVFNVVQALGELAVLYPVSGGFYTYATRFIDPSVGFALGWNYCLQWAIVLPLELTVASEVIKFWNNDISVSVWITAFLAGIVVLNVFGVMGYGEFEFGSVTFKLIAIIIFLVTGLVNVLGAGPLDGVYHEYWGARLWNYPGAFHNGFKGFCSTFVTASFAYAGTELVGLAAAESRTPLKSLPRAVKQVTWRVVAFMVLPLIFVGLLVPYDDKRLFGSGEGFADTTASPFVIVAVNAGLKGFDSFICTVIVVSVISIGNSGVYAGSRTLTALAEQGYAPRFLTYIDRAGRPLASTVILICFGGVAYINTGEAGQTIFQWLMSLAGLAALFTWGSICVSHIRFRAAWRLQGRSMNEIPFQALFGTAGSWFSLILVVLALAAQLFVAIKPPGGGTANAEHFFKQSLTWPVVLLLWACGHFWNRKPWLKVARIDINSGQRQIDWVAHRVENQRQAEGSFVRRVVRFLF</sequence>
<feature type="transmembrane region" description="Helical" evidence="7">
    <location>
        <begin position="403"/>
        <end position="422"/>
    </location>
</feature>
<feature type="transmembrane region" description="Helical" evidence="7">
    <location>
        <begin position="304"/>
        <end position="325"/>
    </location>
</feature>
<evidence type="ECO:0000313" key="9">
    <source>
        <dbReference type="EMBL" id="KAK5088408.1"/>
    </source>
</evidence>
<feature type="transmembrane region" description="Helical" evidence="7">
    <location>
        <begin position="345"/>
        <end position="372"/>
    </location>
</feature>
<dbReference type="Gene3D" id="1.20.1740.10">
    <property type="entry name" value="Amino acid/polyamine transporter I"/>
    <property type="match status" value="1"/>
</dbReference>
<dbReference type="GO" id="GO:0015171">
    <property type="term" value="F:amino acid transmembrane transporter activity"/>
    <property type="evidence" value="ECO:0007669"/>
    <property type="project" value="TreeGrafter"/>
</dbReference>
<evidence type="ECO:0000256" key="5">
    <source>
        <dbReference type="ARBA" id="ARBA00022989"/>
    </source>
</evidence>
<dbReference type="PANTHER" id="PTHR43341">
    <property type="entry name" value="AMINO ACID PERMEASE"/>
    <property type="match status" value="1"/>
</dbReference>
<organism evidence="9 10">
    <name type="scientific">Lithohypha guttulata</name>
    <dbReference type="NCBI Taxonomy" id="1690604"/>
    <lineage>
        <taxon>Eukaryota</taxon>
        <taxon>Fungi</taxon>
        <taxon>Dikarya</taxon>
        <taxon>Ascomycota</taxon>
        <taxon>Pezizomycotina</taxon>
        <taxon>Eurotiomycetes</taxon>
        <taxon>Chaetothyriomycetidae</taxon>
        <taxon>Chaetothyriales</taxon>
        <taxon>Trichomeriaceae</taxon>
        <taxon>Lithohypha</taxon>
    </lineage>
</organism>
<dbReference type="Proteomes" id="UP001309876">
    <property type="component" value="Unassembled WGS sequence"/>
</dbReference>
<evidence type="ECO:0000256" key="3">
    <source>
        <dbReference type="ARBA" id="ARBA00022692"/>
    </source>
</evidence>
<feature type="transmembrane region" description="Helical" evidence="7">
    <location>
        <begin position="107"/>
        <end position="133"/>
    </location>
</feature>
<feature type="transmembrane region" description="Helical" evidence="7">
    <location>
        <begin position="78"/>
        <end position="101"/>
    </location>
</feature>
<keyword evidence="3 7" id="KW-0812">Transmembrane</keyword>
<keyword evidence="10" id="KW-1185">Reference proteome</keyword>
<dbReference type="InterPro" id="IPR050524">
    <property type="entry name" value="APC_YAT"/>
</dbReference>
<dbReference type="InterPro" id="IPR004841">
    <property type="entry name" value="AA-permease/SLC12A_dom"/>
</dbReference>
<dbReference type="Pfam" id="PF00324">
    <property type="entry name" value="AA_permease"/>
    <property type="match status" value="1"/>
</dbReference>
<evidence type="ECO:0000256" key="4">
    <source>
        <dbReference type="ARBA" id="ARBA00022970"/>
    </source>
</evidence>
<accession>A0AAN7Y7V3</accession>
<dbReference type="InterPro" id="IPR004840">
    <property type="entry name" value="Amino_acid_permease_CS"/>
</dbReference>
<feature type="transmembrane region" description="Helical" evidence="7">
    <location>
        <begin position="220"/>
        <end position="238"/>
    </location>
</feature>
<reference evidence="9 10" key="1">
    <citation type="submission" date="2023-08" db="EMBL/GenBank/DDBJ databases">
        <title>Black Yeasts Isolated from many extreme environments.</title>
        <authorList>
            <person name="Coleine C."/>
            <person name="Stajich J.E."/>
            <person name="Selbmann L."/>
        </authorList>
    </citation>
    <scope>NUCLEOTIDE SEQUENCE [LARGE SCALE GENOMIC DNA]</scope>
    <source>
        <strain evidence="9 10">CCFEE 5910</strain>
    </source>
</reference>
<evidence type="ECO:0000256" key="7">
    <source>
        <dbReference type="SAM" id="Phobius"/>
    </source>
</evidence>
<keyword evidence="4" id="KW-0029">Amino-acid transport</keyword>
<feature type="transmembrane region" description="Helical" evidence="7">
    <location>
        <begin position="476"/>
        <end position="499"/>
    </location>
</feature>
<keyword evidence="2" id="KW-0813">Transport</keyword>
<feature type="transmembrane region" description="Helical" evidence="7">
    <location>
        <begin position="434"/>
        <end position="455"/>
    </location>
</feature>
<proteinExistence type="predicted"/>
<dbReference type="FunFam" id="1.20.1740.10:FF:000017">
    <property type="entry name" value="Amino acid permease"/>
    <property type="match status" value="1"/>
</dbReference>
<dbReference type="AlphaFoldDB" id="A0AAN7Y7V3"/>
<name>A0AAN7Y7V3_9EURO</name>
<feature type="transmembrane region" description="Helical" evidence="7">
    <location>
        <begin position="145"/>
        <end position="166"/>
    </location>
</feature>
<feature type="domain" description="Amino acid permease/ SLC12A" evidence="8">
    <location>
        <begin position="77"/>
        <end position="540"/>
    </location>
</feature>
<dbReference type="PANTHER" id="PTHR43341:SF12">
    <property type="entry name" value="AMINO ACID TRANSPORTER (EUROFUNG)"/>
    <property type="match status" value="1"/>
</dbReference>
<comment type="caution">
    <text evidence="9">The sequence shown here is derived from an EMBL/GenBank/DDBJ whole genome shotgun (WGS) entry which is preliminary data.</text>
</comment>
<dbReference type="EMBL" id="JAVRRJ010000002">
    <property type="protein sequence ID" value="KAK5088408.1"/>
    <property type="molecule type" value="Genomic_DNA"/>
</dbReference>
<evidence type="ECO:0000313" key="10">
    <source>
        <dbReference type="Proteomes" id="UP001309876"/>
    </source>
</evidence>
<dbReference type="GO" id="GO:0016020">
    <property type="term" value="C:membrane"/>
    <property type="evidence" value="ECO:0007669"/>
    <property type="project" value="UniProtKB-SubCell"/>
</dbReference>
<evidence type="ECO:0000259" key="8">
    <source>
        <dbReference type="Pfam" id="PF00324"/>
    </source>
</evidence>
<feature type="transmembrane region" description="Helical" evidence="7">
    <location>
        <begin position="258"/>
        <end position="283"/>
    </location>
</feature>
<dbReference type="PIRSF" id="PIRSF006060">
    <property type="entry name" value="AA_transporter"/>
    <property type="match status" value="1"/>
</dbReference>
<keyword evidence="6 7" id="KW-0472">Membrane</keyword>
<feature type="transmembrane region" description="Helical" evidence="7">
    <location>
        <begin position="519"/>
        <end position="535"/>
    </location>
</feature>
<protein>
    <recommendedName>
        <fullName evidence="8">Amino acid permease/ SLC12A domain-containing protein</fullName>
    </recommendedName>
</protein>
<keyword evidence="5 7" id="KW-1133">Transmembrane helix</keyword>
<feature type="transmembrane region" description="Helical" evidence="7">
    <location>
        <begin position="186"/>
        <end position="208"/>
    </location>
</feature>
<comment type="subcellular location">
    <subcellularLocation>
        <location evidence="1">Membrane</location>
        <topology evidence="1">Multi-pass membrane protein</topology>
    </subcellularLocation>
</comment>
<evidence type="ECO:0000256" key="6">
    <source>
        <dbReference type="ARBA" id="ARBA00023136"/>
    </source>
</evidence>
<evidence type="ECO:0000256" key="2">
    <source>
        <dbReference type="ARBA" id="ARBA00022448"/>
    </source>
</evidence>
<evidence type="ECO:0000256" key="1">
    <source>
        <dbReference type="ARBA" id="ARBA00004141"/>
    </source>
</evidence>
<gene>
    <name evidence="9" type="ORF">LTR05_002626</name>
</gene>
<dbReference type="PROSITE" id="PS00218">
    <property type="entry name" value="AMINO_ACID_PERMEASE_1"/>
    <property type="match status" value="1"/>
</dbReference>